<comment type="pathway">
    <text evidence="1">Bacterial outer membrane biogenesis; LPS O-antigen biosynthesis.</text>
</comment>
<comment type="similarity">
    <text evidence="2">Belongs to the NAD(P)-dependent epimerase/dehydratase family.</text>
</comment>
<comment type="caution">
    <text evidence="4">The sequence shown here is derived from an EMBL/GenBank/DDBJ whole genome shotgun (WGS) entry which is preliminary data.</text>
</comment>
<feature type="domain" description="NAD-dependent epimerase/dehydratase" evidence="3">
    <location>
        <begin position="4"/>
        <end position="305"/>
    </location>
</feature>
<evidence type="ECO:0000313" key="4">
    <source>
        <dbReference type="EMBL" id="RDH85878.1"/>
    </source>
</evidence>
<evidence type="ECO:0000256" key="2">
    <source>
        <dbReference type="ARBA" id="ARBA00007637"/>
    </source>
</evidence>
<evidence type="ECO:0000259" key="3">
    <source>
        <dbReference type="Pfam" id="PF01370"/>
    </source>
</evidence>
<protein>
    <submittedName>
        <fullName evidence="4">NAD-dependent dehydratase</fullName>
    </submittedName>
</protein>
<dbReference type="Pfam" id="PF01370">
    <property type="entry name" value="Epimerase"/>
    <property type="match status" value="1"/>
</dbReference>
<gene>
    <name evidence="4" type="ORF">DIZ78_09855</name>
</gene>
<evidence type="ECO:0000313" key="5">
    <source>
        <dbReference type="Proteomes" id="UP000254771"/>
    </source>
</evidence>
<evidence type="ECO:0000256" key="1">
    <source>
        <dbReference type="ARBA" id="ARBA00005125"/>
    </source>
</evidence>
<reference evidence="4 5" key="1">
    <citation type="journal article" date="2018" name="ISME J.">
        <title>Endosymbiont genomes yield clues of tubeworm success.</title>
        <authorList>
            <person name="Li Y."/>
            <person name="Liles M.R."/>
            <person name="Halanych K.M."/>
        </authorList>
    </citation>
    <scope>NUCLEOTIDE SEQUENCE [LARGE SCALE GENOMIC DNA]</scope>
    <source>
        <strain evidence="4">A1462</strain>
    </source>
</reference>
<dbReference type="EMBL" id="QFXE01000011">
    <property type="protein sequence ID" value="RDH85878.1"/>
    <property type="molecule type" value="Genomic_DNA"/>
</dbReference>
<dbReference type="InterPro" id="IPR036291">
    <property type="entry name" value="NAD(P)-bd_dom_sf"/>
</dbReference>
<accession>A0A370DLW6</accession>
<name>A0A370DLW6_9GAMM</name>
<dbReference type="InterPro" id="IPR001509">
    <property type="entry name" value="Epimerase_deHydtase"/>
</dbReference>
<keyword evidence="5" id="KW-1185">Reference proteome</keyword>
<dbReference type="AlphaFoldDB" id="A0A370DLW6"/>
<dbReference type="Gene3D" id="3.40.50.720">
    <property type="entry name" value="NAD(P)-binding Rossmann-like Domain"/>
    <property type="match status" value="1"/>
</dbReference>
<dbReference type="Proteomes" id="UP000254771">
    <property type="component" value="Unassembled WGS sequence"/>
</dbReference>
<dbReference type="Gene3D" id="3.90.25.10">
    <property type="entry name" value="UDP-galactose 4-epimerase, domain 1"/>
    <property type="match status" value="1"/>
</dbReference>
<dbReference type="PANTHER" id="PTHR43000">
    <property type="entry name" value="DTDP-D-GLUCOSE 4,6-DEHYDRATASE-RELATED"/>
    <property type="match status" value="1"/>
</dbReference>
<sequence>MAHVLILGGDGYLGWPTAMYFSNNGYEVTVVDNYLRRNSCTEIDVGMLYPVPTLIERAKIWHEKTGYEIKVSIGDLSDAEFTRSFFDGRITYDWAINSEFTGIPESVVHYAEMPSAPYSMMDYKKSNFTIRNNLLVSSSLMYAVRDLAPRTHIIKLGTMGVYGTPNIDIEEGWLEVEHKGRKQKFLYPRQAGSLYHTTKIMDTDLYWFGVRMWDLSITDLMQGPVYGIETAETKIDPRLRPIFNYDEVFGTIVNRFITQSIEGYPLTVYGKGGQTRGYLNLKDTLQCVYMAAMTPAKKGELRIFNQIMETFTANELAEITKRVGDKLGYNVTIKHIENPRKEAEEHYYNPTYQGLQEIGVDPHYLTDEVMEEMFKVVEQYKGNIRKDVIFRGVKW</sequence>
<dbReference type="SUPFAM" id="SSF51735">
    <property type="entry name" value="NAD(P)-binding Rossmann-fold domains"/>
    <property type="match status" value="1"/>
</dbReference>
<organism evidence="4 5">
    <name type="scientific">endosymbiont of Escarpia spicata</name>
    <dbReference type="NCBI Taxonomy" id="2200908"/>
    <lineage>
        <taxon>Bacteria</taxon>
        <taxon>Pseudomonadati</taxon>
        <taxon>Pseudomonadota</taxon>
        <taxon>Gammaproteobacteria</taxon>
        <taxon>sulfur-oxidizing symbionts</taxon>
    </lineage>
</organism>
<proteinExistence type="inferred from homology"/>